<proteinExistence type="predicted"/>
<keyword evidence="2" id="KW-1185">Reference proteome</keyword>
<keyword evidence="1" id="KW-0378">Hydrolase</keyword>
<gene>
    <name evidence="1" type="ORF">H8705_06890</name>
</gene>
<dbReference type="EMBL" id="JACRTD010000004">
    <property type="protein sequence ID" value="MBC8585307.1"/>
    <property type="molecule type" value="Genomic_DNA"/>
</dbReference>
<accession>A0A926ERI8</accession>
<evidence type="ECO:0000313" key="1">
    <source>
        <dbReference type="EMBL" id="MBC8585307.1"/>
    </source>
</evidence>
<comment type="caution">
    <text evidence="1">The sequence shown here is derived from an EMBL/GenBank/DDBJ whole genome shotgun (WGS) entry which is preliminary data.</text>
</comment>
<dbReference type="AlphaFoldDB" id="A0A926ERI8"/>
<dbReference type="RefSeq" id="WP_262395091.1">
    <property type="nucleotide sequence ID" value="NZ_JACRTD010000004.1"/>
</dbReference>
<dbReference type="GO" id="GO:0016787">
    <property type="term" value="F:hydrolase activity"/>
    <property type="evidence" value="ECO:0007669"/>
    <property type="project" value="UniProtKB-KW"/>
</dbReference>
<name>A0A926ERI8_9FIRM</name>
<evidence type="ECO:0000313" key="2">
    <source>
        <dbReference type="Proteomes" id="UP000623678"/>
    </source>
</evidence>
<organism evidence="1 2">
    <name type="scientific">Youxingia wuxianensis</name>
    <dbReference type="NCBI Taxonomy" id="2763678"/>
    <lineage>
        <taxon>Bacteria</taxon>
        <taxon>Bacillati</taxon>
        <taxon>Bacillota</taxon>
        <taxon>Clostridia</taxon>
        <taxon>Eubacteriales</taxon>
        <taxon>Oscillospiraceae</taxon>
        <taxon>Youxingia</taxon>
    </lineage>
</organism>
<dbReference type="Proteomes" id="UP000623678">
    <property type="component" value="Unassembled WGS sequence"/>
</dbReference>
<dbReference type="InterPro" id="IPR026002">
    <property type="entry name" value="ATC_hydrolase-like"/>
</dbReference>
<dbReference type="Pfam" id="PF14196">
    <property type="entry name" value="ATC_hydrolase"/>
    <property type="match status" value="1"/>
</dbReference>
<protein>
    <submittedName>
        <fullName evidence="1">L-2-amino-thiazoline-4-carboxylic acid hydrolase</fullName>
    </submittedName>
</protein>
<sequence length="170" mass="19788">MKITNKDCYDSTNEEALKREDGVIRVLALTFTGMLRELEKVYGEGVVDVARKGFLEAKIGADKQTFATIKDKTLANYCTWLNSILHLTQEFEVELDEEKQEARYTFHYCPWAKYFNEFGGAKYGHFFCDADEPMAREYDPSLGFKITQRLMDGDCCCDHFLYIKKEHDQE</sequence>
<reference evidence="1" key="1">
    <citation type="submission" date="2020-08" db="EMBL/GenBank/DDBJ databases">
        <title>Genome public.</title>
        <authorList>
            <person name="Liu C."/>
            <person name="Sun Q."/>
        </authorList>
    </citation>
    <scope>NUCLEOTIDE SEQUENCE</scope>
    <source>
        <strain evidence="1">NSJ-64</strain>
    </source>
</reference>